<evidence type="ECO:0000313" key="1">
    <source>
        <dbReference type="EMBL" id="MDO0824935.1"/>
    </source>
</evidence>
<keyword evidence="2" id="KW-1185">Reference proteome</keyword>
<dbReference type="Proteomes" id="UP001176021">
    <property type="component" value="Unassembled WGS sequence"/>
</dbReference>
<protein>
    <recommendedName>
        <fullName evidence="3">Methyl-accepting chemotaxis protein</fullName>
    </recommendedName>
</protein>
<evidence type="ECO:0000313" key="2">
    <source>
        <dbReference type="Proteomes" id="UP001176021"/>
    </source>
</evidence>
<comment type="caution">
    <text evidence="1">The sequence shown here is derived from an EMBL/GenBank/DDBJ whole genome shotgun (WGS) entry which is preliminary data.</text>
</comment>
<gene>
    <name evidence="1" type="ORF">M8H41_19055</name>
</gene>
<dbReference type="EMBL" id="JAMJEV010000018">
    <property type="protein sequence ID" value="MDO0824935.1"/>
    <property type="molecule type" value="Genomic_DNA"/>
</dbReference>
<accession>A0ABT8QUU6</accession>
<dbReference type="RefSeq" id="WP_302049670.1">
    <property type="nucleotide sequence ID" value="NZ_JAMJEV010000018.1"/>
</dbReference>
<evidence type="ECO:0008006" key="3">
    <source>
        <dbReference type="Google" id="ProtNLM"/>
    </source>
</evidence>
<reference evidence="1" key="1">
    <citation type="submission" date="2022-05" db="EMBL/GenBank/DDBJ databases">
        <title>Expanded diversity of anoxic marine methylotrophy in a Black Sea sulfate reducing microorganism.</title>
        <authorList>
            <person name="Fischer P.Q."/>
            <person name="Stams A.J.M."/>
            <person name="Villanueva L."/>
            <person name="Sousa D.Z."/>
        </authorList>
    </citation>
    <scope>NUCLEOTIDE SEQUENCE</scope>
    <source>
        <strain evidence="1">P130</strain>
    </source>
</reference>
<name>A0ABT8QUU6_9FIRM</name>
<organism evidence="1 2">
    <name type="scientific">Desulfosporosinus nitroreducens</name>
    <dbReference type="NCBI Taxonomy" id="2018668"/>
    <lineage>
        <taxon>Bacteria</taxon>
        <taxon>Bacillati</taxon>
        <taxon>Bacillota</taxon>
        <taxon>Clostridia</taxon>
        <taxon>Eubacteriales</taxon>
        <taxon>Desulfitobacteriaceae</taxon>
        <taxon>Desulfosporosinus</taxon>
    </lineage>
</organism>
<proteinExistence type="predicted"/>
<sequence>MGDGVDSVKMGMDVVNVAGQSFSEIAKLVESVSAQMECLTELSTNPIEELADLILGVNNKTTNTFMQTDSQKDFHFGKTSYDSQW</sequence>